<dbReference type="Pfam" id="PF00497">
    <property type="entry name" value="SBP_bac_3"/>
    <property type="match status" value="1"/>
</dbReference>
<feature type="chain" id="PRO_5019186409" evidence="6">
    <location>
        <begin position="22"/>
        <end position="395"/>
    </location>
</feature>
<feature type="region of interest" description="Disordered" evidence="5">
    <location>
        <begin position="26"/>
        <end position="77"/>
    </location>
</feature>
<proteinExistence type="inferred from homology"/>
<organism evidence="8 9">
    <name type="scientific">Candidatus Viridilinea halotolerans</name>
    <dbReference type="NCBI Taxonomy" id="2491704"/>
    <lineage>
        <taxon>Bacteria</taxon>
        <taxon>Bacillati</taxon>
        <taxon>Chloroflexota</taxon>
        <taxon>Chloroflexia</taxon>
        <taxon>Chloroflexales</taxon>
        <taxon>Chloroflexineae</taxon>
        <taxon>Oscillochloridaceae</taxon>
        <taxon>Candidatus Viridilinea</taxon>
    </lineage>
</organism>
<accession>A0A426U637</accession>
<dbReference type="InterPro" id="IPR018313">
    <property type="entry name" value="SBP_3_CS"/>
</dbReference>
<evidence type="ECO:0000256" key="6">
    <source>
        <dbReference type="SAM" id="SignalP"/>
    </source>
</evidence>
<dbReference type="PANTHER" id="PTHR30085">
    <property type="entry name" value="AMINO ACID ABC TRANSPORTER PERMEASE"/>
    <property type="match status" value="1"/>
</dbReference>
<name>A0A426U637_9CHLR</name>
<dbReference type="EMBL" id="RSAS01000192">
    <property type="protein sequence ID" value="RRR75407.1"/>
    <property type="molecule type" value="Genomic_DNA"/>
</dbReference>
<keyword evidence="2" id="KW-0813">Transport</keyword>
<dbReference type="InterPro" id="IPR051455">
    <property type="entry name" value="Bact_solute-bind_prot3"/>
</dbReference>
<evidence type="ECO:0000259" key="7">
    <source>
        <dbReference type="SMART" id="SM00062"/>
    </source>
</evidence>
<feature type="compositionally biased region" description="Low complexity" evidence="5">
    <location>
        <begin position="26"/>
        <end position="71"/>
    </location>
</feature>
<dbReference type="AlphaFoldDB" id="A0A426U637"/>
<reference evidence="8 9" key="1">
    <citation type="submission" date="2018-12" db="EMBL/GenBank/DDBJ databases">
        <title>Genome Sequence of Candidatus Viridilinea halotolerans isolated from saline sulfide-rich spring.</title>
        <authorList>
            <person name="Grouzdev D.S."/>
            <person name="Burganskaya E.I."/>
            <person name="Krutkina M.S."/>
            <person name="Sukhacheva M.V."/>
            <person name="Gorlenko V.M."/>
        </authorList>
    </citation>
    <scope>NUCLEOTIDE SEQUENCE [LARGE SCALE GENOMIC DNA]</scope>
    <source>
        <strain evidence="8">Chok-6</strain>
    </source>
</reference>
<evidence type="ECO:0000256" key="4">
    <source>
        <dbReference type="RuleBase" id="RU003744"/>
    </source>
</evidence>
<protein>
    <submittedName>
        <fullName evidence="8">Transporter substrate-binding domain-containing protein</fullName>
    </submittedName>
</protein>
<dbReference type="Proteomes" id="UP000280307">
    <property type="component" value="Unassembled WGS sequence"/>
</dbReference>
<evidence type="ECO:0000256" key="1">
    <source>
        <dbReference type="ARBA" id="ARBA00010333"/>
    </source>
</evidence>
<feature type="domain" description="Solute-binding protein family 3/N-terminal" evidence="7">
    <location>
        <begin position="91"/>
        <end position="318"/>
    </location>
</feature>
<evidence type="ECO:0000256" key="2">
    <source>
        <dbReference type="ARBA" id="ARBA00022448"/>
    </source>
</evidence>
<comment type="caution">
    <text evidence="8">The sequence shown here is derived from an EMBL/GenBank/DDBJ whole genome shotgun (WGS) entry which is preliminary data.</text>
</comment>
<evidence type="ECO:0000313" key="8">
    <source>
        <dbReference type="EMBL" id="RRR75407.1"/>
    </source>
</evidence>
<dbReference type="Gene3D" id="3.40.190.10">
    <property type="entry name" value="Periplasmic binding protein-like II"/>
    <property type="match status" value="2"/>
</dbReference>
<dbReference type="SMART" id="SM00062">
    <property type="entry name" value="PBPb"/>
    <property type="match status" value="1"/>
</dbReference>
<dbReference type="GO" id="GO:0006865">
    <property type="term" value="P:amino acid transport"/>
    <property type="evidence" value="ECO:0007669"/>
    <property type="project" value="TreeGrafter"/>
</dbReference>
<dbReference type="InterPro" id="IPR001638">
    <property type="entry name" value="Solute-binding_3/MltF_N"/>
</dbReference>
<dbReference type="PROSITE" id="PS51257">
    <property type="entry name" value="PROKAR_LIPOPROTEIN"/>
    <property type="match status" value="1"/>
</dbReference>
<dbReference type="PANTHER" id="PTHR30085:SF7">
    <property type="entry name" value="AMINO-ACID ABC TRANSPORTER-BINDING PROTEIN YHDW-RELATED"/>
    <property type="match status" value="1"/>
</dbReference>
<evidence type="ECO:0000313" key="9">
    <source>
        <dbReference type="Proteomes" id="UP000280307"/>
    </source>
</evidence>
<gene>
    <name evidence="8" type="ORF">EI684_04705</name>
</gene>
<dbReference type="SUPFAM" id="SSF53850">
    <property type="entry name" value="Periplasmic binding protein-like II"/>
    <property type="match status" value="1"/>
</dbReference>
<evidence type="ECO:0000256" key="3">
    <source>
        <dbReference type="ARBA" id="ARBA00022729"/>
    </source>
</evidence>
<evidence type="ECO:0000256" key="5">
    <source>
        <dbReference type="SAM" id="MobiDB-lite"/>
    </source>
</evidence>
<dbReference type="CDD" id="cd13692">
    <property type="entry name" value="PBP2_BztA"/>
    <property type="match status" value="1"/>
</dbReference>
<sequence length="395" mass="41549">MKRQMLVLLAAALAMVLAACGGQQQQAPVGQPSAAGTEAPAAPADATEAPADPAVTEAPAEVPTAAPAPAGGEMAQPATGGRLQTIISRGTLICGANQVLPGFGNVDAAGEFSGFDVDFCRAVAAAIFDDPTKVEFRPLTAAERFTAVQTGEVDVLIRNTTHTLSRDGSVGLDFAPITFYDGQGMMVRIADGISTIEDMAGARVCVQTGTTTELNLADNFRARGLDFEAVVFQDADATFAAYDSGQCDGFTTDKSGLVSYQTKANDPTEHMILDVTMSKEPLGPSVLQGDAQWADAVTWIVFATFEAEELGITSANIDTFLASEEPTIRRFVGAEGELGQGIGLPNDFAARVIRHVGNYEEIYNRNLGPDTPFNLPRGQNALYTDGGLLYSPPFR</sequence>
<feature type="signal peptide" evidence="6">
    <location>
        <begin position="1"/>
        <end position="21"/>
    </location>
</feature>
<dbReference type="PROSITE" id="PS01039">
    <property type="entry name" value="SBP_BACTERIAL_3"/>
    <property type="match status" value="1"/>
</dbReference>
<comment type="similarity">
    <text evidence="1 4">Belongs to the bacterial solute-binding protein 3 family.</text>
</comment>
<keyword evidence="3 6" id="KW-0732">Signal</keyword>